<dbReference type="PANTHER" id="PTHR30386:SF28">
    <property type="entry name" value="EXPORTED PROTEIN"/>
    <property type="match status" value="1"/>
</dbReference>
<sequence length="424" mass="48246">MGLFRKEVLEKQQHRLQGTVVLTQPLSLSLLVTAIVIMFFLIISFLALASYSRKETVRGYLKPDKGVIKTYGQLTGYVDELYVEEGDTVAQGQPLLTLSTRGQFGFGQSTETANTDDQLALSERLINRLSSQIHLLNLEAEQYQSLQKKELQSLEKRNSVLRVEQQVTKQQAALLENKFSILAHRHQQIESLFNQGFVSDREKQSHHQQLLDLKQERQGLKRIQLQQQRELTRMELELDTIPEQYQLKISALNRHQAELENQLGQIRTNNKYTVRANRDGIVTGLQVVAGESVSPNTLLLSLIPEHSVLLAELYLPTRSAGFITSGQATKLRFDAFPYQRFGFINGKIIQVDQTIIKPAELSAPFSIREPVYRIRAQLDSQGMQTNDSQFPLRSGMLFQADIILEKRSLMAWLFEPLLGAAEKL</sequence>
<keyword evidence="11" id="KW-1185">Reference proteome</keyword>
<dbReference type="EMBL" id="VCBC01000002">
    <property type="protein sequence ID" value="TLU67475.1"/>
    <property type="molecule type" value="Genomic_DNA"/>
</dbReference>
<evidence type="ECO:0000256" key="3">
    <source>
        <dbReference type="ARBA" id="ARBA00022448"/>
    </source>
</evidence>
<dbReference type="InterPro" id="IPR006144">
    <property type="entry name" value="Secretion_HlyD_CS"/>
</dbReference>
<evidence type="ECO:0000313" key="10">
    <source>
        <dbReference type="EMBL" id="TLU67475.1"/>
    </source>
</evidence>
<dbReference type="PANTHER" id="PTHR30386">
    <property type="entry name" value="MEMBRANE FUSION SUBUNIT OF EMRAB-TOLC MULTIDRUG EFFLUX PUMP"/>
    <property type="match status" value="1"/>
</dbReference>
<organism evidence="10 11">
    <name type="scientific">Thalassotalea litorea</name>
    <dbReference type="NCBI Taxonomy" id="2020715"/>
    <lineage>
        <taxon>Bacteria</taxon>
        <taxon>Pseudomonadati</taxon>
        <taxon>Pseudomonadota</taxon>
        <taxon>Gammaproteobacteria</taxon>
        <taxon>Alteromonadales</taxon>
        <taxon>Colwelliaceae</taxon>
        <taxon>Thalassotalea</taxon>
    </lineage>
</organism>
<comment type="caution">
    <text evidence="10">The sequence shown here is derived from an EMBL/GenBank/DDBJ whole genome shotgun (WGS) entry which is preliminary data.</text>
</comment>
<evidence type="ECO:0000259" key="9">
    <source>
        <dbReference type="Pfam" id="PF26002"/>
    </source>
</evidence>
<keyword evidence="3" id="KW-0813">Transport</keyword>
<evidence type="ECO:0000256" key="1">
    <source>
        <dbReference type="ARBA" id="ARBA00004167"/>
    </source>
</evidence>
<dbReference type="PRINTS" id="PR01490">
    <property type="entry name" value="RTXTOXIND"/>
</dbReference>
<feature type="domain" description="CusB-like barrel-sandwich hybrid" evidence="8">
    <location>
        <begin position="75"/>
        <end position="300"/>
    </location>
</feature>
<dbReference type="InterPro" id="IPR058982">
    <property type="entry name" value="Beta-barrel_AprE"/>
</dbReference>
<gene>
    <name evidence="10" type="ORF">FE810_00520</name>
</gene>
<evidence type="ECO:0000313" key="11">
    <source>
        <dbReference type="Proteomes" id="UP000307790"/>
    </source>
</evidence>
<evidence type="ECO:0000256" key="6">
    <source>
        <dbReference type="ARBA" id="ARBA00023136"/>
    </source>
</evidence>
<evidence type="ECO:0000256" key="4">
    <source>
        <dbReference type="ARBA" id="ARBA00022692"/>
    </source>
</evidence>
<dbReference type="InterPro" id="IPR058790">
    <property type="entry name" value="BSH_CusB"/>
</dbReference>
<name>A0A5R9IPL1_9GAMM</name>
<comment type="similarity">
    <text evidence="2">Belongs to the membrane fusion protein (MFP) (TC 8.A.1) family.</text>
</comment>
<dbReference type="RefSeq" id="WP_138318078.1">
    <property type="nucleotide sequence ID" value="NZ_VCBC01000002.1"/>
</dbReference>
<feature type="transmembrane region" description="Helical" evidence="7">
    <location>
        <begin position="26"/>
        <end position="48"/>
    </location>
</feature>
<accession>A0A5R9IPL1</accession>
<dbReference type="Gene3D" id="2.40.50.100">
    <property type="match status" value="1"/>
</dbReference>
<protein>
    <submittedName>
        <fullName evidence="10">HlyD family efflux transporter periplasmic adaptor subunit</fullName>
    </submittedName>
</protein>
<dbReference type="AlphaFoldDB" id="A0A5R9IPL1"/>
<proteinExistence type="inferred from homology"/>
<comment type="subcellular location">
    <subcellularLocation>
        <location evidence="1">Membrane</location>
        <topology evidence="1">Single-pass membrane protein</topology>
    </subcellularLocation>
</comment>
<keyword evidence="4 7" id="KW-0812">Transmembrane</keyword>
<dbReference type="InterPro" id="IPR050739">
    <property type="entry name" value="MFP"/>
</dbReference>
<evidence type="ECO:0000256" key="5">
    <source>
        <dbReference type="ARBA" id="ARBA00022989"/>
    </source>
</evidence>
<reference evidence="10 11" key="1">
    <citation type="submission" date="2019-05" db="EMBL/GenBank/DDBJ databases">
        <title>Genome sequences of Thalassotalea litorea 1K03283.</title>
        <authorList>
            <person name="Zhang D."/>
        </authorList>
    </citation>
    <scope>NUCLEOTIDE SEQUENCE [LARGE SCALE GENOMIC DNA]</scope>
    <source>
        <strain evidence="10 11">MCCC 1K03283</strain>
    </source>
</reference>
<feature type="domain" description="AprE-like beta-barrel" evidence="9">
    <location>
        <begin position="309"/>
        <end position="403"/>
    </location>
</feature>
<dbReference type="Gene3D" id="2.40.30.170">
    <property type="match status" value="1"/>
</dbReference>
<keyword evidence="5 7" id="KW-1133">Transmembrane helix</keyword>
<evidence type="ECO:0000256" key="2">
    <source>
        <dbReference type="ARBA" id="ARBA00009477"/>
    </source>
</evidence>
<dbReference type="Pfam" id="PF26002">
    <property type="entry name" value="Beta-barrel_AprE"/>
    <property type="match status" value="1"/>
</dbReference>
<evidence type="ECO:0000259" key="8">
    <source>
        <dbReference type="Pfam" id="PF25919"/>
    </source>
</evidence>
<evidence type="ECO:0000256" key="7">
    <source>
        <dbReference type="SAM" id="Phobius"/>
    </source>
</evidence>
<dbReference type="OrthoDB" id="9775513at2"/>
<dbReference type="PROSITE" id="PS00543">
    <property type="entry name" value="HLYD_FAMILY"/>
    <property type="match status" value="1"/>
</dbReference>
<keyword evidence="6 7" id="KW-0472">Membrane</keyword>
<dbReference type="Proteomes" id="UP000307790">
    <property type="component" value="Unassembled WGS sequence"/>
</dbReference>
<dbReference type="GO" id="GO:0009306">
    <property type="term" value="P:protein secretion"/>
    <property type="evidence" value="ECO:0007669"/>
    <property type="project" value="InterPro"/>
</dbReference>
<dbReference type="Pfam" id="PF25919">
    <property type="entry name" value="BSH_CusB"/>
    <property type="match status" value="1"/>
</dbReference>
<dbReference type="GO" id="GO:0016020">
    <property type="term" value="C:membrane"/>
    <property type="evidence" value="ECO:0007669"/>
    <property type="project" value="UniProtKB-SubCell"/>
</dbReference>